<dbReference type="Proteomes" id="UP000182740">
    <property type="component" value="Unassembled WGS sequence"/>
</dbReference>
<gene>
    <name evidence="3" type="ORF">SAMN04489730_0341</name>
</gene>
<name>A0A1K1P8Y3_9PSEU</name>
<dbReference type="AlphaFoldDB" id="A0A1K1P8Y3"/>
<feature type="transmembrane region" description="Helical" evidence="1">
    <location>
        <begin position="160"/>
        <end position="179"/>
    </location>
</feature>
<keyword evidence="1" id="KW-0472">Membrane</keyword>
<organism evidence="3 4">
    <name type="scientific">Amycolatopsis australiensis</name>
    <dbReference type="NCBI Taxonomy" id="546364"/>
    <lineage>
        <taxon>Bacteria</taxon>
        <taxon>Bacillati</taxon>
        <taxon>Actinomycetota</taxon>
        <taxon>Actinomycetes</taxon>
        <taxon>Pseudonocardiales</taxon>
        <taxon>Pseudonocardiaceae</taxon>
        <taxon>Amycolatopsis</taxon>
    </lineage>
</organism>
<evidence type="ECO:0000313" key="4">
    <source>
        <dbReference type="Proteomes" id="UP000182740"/>
    </source>
</evidence>
<dbReference type="RefSeq" id="WP_072474573.1">
    <property type="nucleotide sequence ID" value="NZ_FPJG01000006.1"/>
</dbReference>
<keyword evidence="2" id="KW-0732">Signal</keyword>
<keyword evidence="1" id="KW-0812">Transmembrane</keyword>
<keyword evidence="4" id="KW-1185">Reference proteome</keyword>
<evidence type="ECO:0000256" key="2">
    <source>
        <dbReference type="SAM" id="SignalP"/>
    </source>
</evidence>
<evidence type="ECO:0000313" key="3">
    <source>
        <dbReference type="EMBL" id="SFW43945.1"/>
    </source>
</evidence>
<protein>
    <recommendedName>
        <fullName evidence="5">Gram-positive cocci surface proteins LPxTG domain-containing protein</fullName>
    </recommendedName>
</protein>
<evidence type="ECO:0000256" key="1">
    <source>
        <dbReference type="SAM" id="Phobius"/>
    </source>
</evidence>
<accession>A0A1K1P8Y3</accession>
<reference evidence="4" key="1">
    <citation type="submission" date="2016-11" db="EMBL/GenBank/DDBJ databases">
        <authorList>
            <person name="Varghese N."/>
            <person name="Submissions S."/>
        </authorList>
    </citation>
    <scope>NUCLEOTIDE SEQUENCE [LARGE SCALE GENOMIC DNA]</scope>
    <source>
        <strain evidence="4">DSM 44671</strain>
    </source>
</reference>
<feature type="chain" id="PRO_5009666480" description="Gram-positive cocci surface proteins LPxTG domain-containing protein" evidence="2">
    <location>
        <begin position="24"/>
        <end position="185"/>
    </location>
</feature>
<feature type="signal peptide" evidence="2">
    <location>
        <begin position="1"/>
        <end position="23"/>
    </location>
</feature>
<evidence type="ECO:0008006" key="5">
    <source>
        <dbReference type="Google" id="ProtNLM"/>
    </source>
</evidence>
<dbReference type="STRING" id="546364.SAMN04489730_0341"/>
<dbReference type="OrthoDB" id="3629550at2"/>
<dbReference type="EMBL" id="FPJG01000006">
    <property type="protein sequence ID" value="SFW43945.1"/>
    <property type="molecule type" value="Genomic_DNA"/>
</dbReference>
<sequence length="185" mass="19057">MRRTFVVAGVSAGLLLGTPAAFAAETPTGPMHKPPFPYLTANPKTVHPGDRFVVSGRCFRNHRNTDVLLATVPEIKEVSKQVTSIGEGNLVKATFEVSLTAKPGDYRVGMLCDAAEPDVVVHVVPRQVAKEATKQVAKVPAGAPQTGGTDGPADGSGTPLAAAAGMGVLAAGGAGLVLARRARRR</sequence>
<keyword evidence="1" id="KW-1133">Transmembrane helix</keyword>
<proteinExistence type="predicted"/>